<evidence type="ECO:0000313" key="1">
    <source>
        <dbReference type="EMBL" id="SFI42610.1"/>
    </source>
</evidence>
<dbReference type="SUPFAM" id="SSF50969">
    <property type="entry name" value="YVTN repeat-like/Quinoprotein amine dehydrogenase"/>
    <property type="match status" value="1"/>
</dbReference>
<dbReference type="EMBL" id="FOQH01000006">
    <property type="protein sequence ID" value="SFI42610.1"/>
    <property type="molecule type" value="Genomic_DNA"/>
</dbReference>
<organism evidence="1 2">
    <name type="scientific">Albimonas pacifica</name>
    <dbReference type="NCBI Taxonomy" id="1114924"/>
    <lineage>
        <taxon>Bacteria</taxon>
        <taxon>Pseudomonadati</taxon>
        <taxon>Pseudomonadota</taxon>
        <taxon>Alphaproteobacteria</taxon>
        <taxon>Rhodobacterales</taxon>
        <taxon>Paracoccaceae</taxon>
        <taxon>Albimonas</taxon>
    </lineage>
</organism>
<dbReference type="RefSeq" id="WP_092860790.1">
    <property type="nucleotide sequence ID" value="NZ_FOQH01000006.1"/>
</dbReference>
<dbReference type="STRING" id="1114924.SAMN05216258_106325"/>
<dbReference type="Proteomes" id="UP000199377">
    <property type="component" value="Unassembled WGS sequence"/>
</dbReference>
<name>A0A1I3I419_9RHOB</name>
<dbReference type="OrthoDB" id="9792285at2"/>
<protein>
    <submittedName>
        <fullName evidence="1">Phage tail protein domain-containing protein</fullName>
    </submittedName>
</protein>
<reference evidence="1 2" key="1">
    <citation type="submission" date="2016-10" db="EMBL/GenBank/DDBJ databases">
        <authorList>
            <person name="de Groot N.N."/>
        </authorList>
    </citation>
    <scope>NUCLEOTIDE SEQUENCE [LARGE SCALE GENOMIC DNA]</scope>
    <source>
        <strain evidence="1 2">CGMCC 1.11030</strain>
    </source>
</reference>
<dbReference type="Pfam" id="PF09684">
    <property type="entry name" value="Tail_P2_I"/>
    <property type="match status" value="1"/>
</dbReference>
<proteinExistence type="predicted"/>
<evidence type="ECO:0000313" key="2">
    <source>
        <dbReference type="Proteomes" id="UP000199377"/>
    </source>
</evidence>
<accession>A0A1I3I419</accession>
<dbReference type="AlphaFoldDB" id="A0A1I3I419"/>
<gene>
    <name evidence="1" type="ORF">SAMN05216258_106325</name>
</gene>
<keyword evidence="2" id="KW-1185">Reference proteome</keyword>
<dbReference type="InterPro" id="IPR011044">
    <property type="entry name" value="Quino_amine_DH_bsu"/>
</dbReference>
<sequence length="886" mass="93923">MDVNGLRTWPLMDRAALGMAREGELAPRDVAWEADCAGLRLARRQAAPVLSEDLAWARSAAAGPSPVCDPAGSWAWWDGEMLRSGGFRPGSAPLVVPEEIPPGVLRPHDLAFGTDDVLYVARNGAVTLVDRRERWRPARVAHPAFDVRRLSPAPDGGAWALDRARGQVARLLGRPLRVTGARPGPSEEIFQPVEPNPDPPRLVPLPEARLPAGREAALIAGSPAGRLAVVAWRDEGRPAELWELSEGRLVLRFAMEGVRRPFSMAWVGEASVAVMVSQGEAVGPQALVYEVDAALSGDGLARPLGAVHRVLSPFLPAFCNALDATPRYLAAEAGAEEPASLRALRPLSFATFARRGATRASVMDGGSDGFVWHRAAFEAEVPDGAGAILWAHASEDPTPPPAPGEPEAPDWAPHLLGRAGAAEVAVDAARAAATSRASEPEFHQGVLEDGLPHSLLLQRPGRAVRRLAGRFLHLHLELIGDGRSTPRIASLRMLGGRFSYRDRYLPAMFHETLSGAEAAAPGPATPPDFMERLLALFESRFTEIEDRIAAAWLLTDPASTPDEALPWLASWVGIAEIPGEAPARMRERLKAAPWTARLHGTAGGVLAALELATGGVAVAGAPVDPLGETPAPGALALARDGDVAHRVLTLGLADPRNGGEAAFLFGGGVTGGEIVMVEGFRLRRSFATILGADLSDRDDPLTLGGEPSGNSIVGDTLILGTRRAKRLLNALTSSTPRGRRQVEAFLDGLAHRALVLVRESAPTRDLERLAEVARAEAPAHVEVEVLRADRPLRVAVASLVGVDTYLSPPEAVKPARLDHRTRLADGDVIAGAGRLDARAEGPAPRPPVAVLDGPAFVGLGREFRLSSARSAAFGGRGLARSIFLWD</sequence>
<dbReference type="InterPro" id="IPR006521">
    <property type="entry name" value="Tail_protein_I"/>
</dbReference>